<name>A0A8J5VHD9_ZIZPA</name>
<comment type="caution">
    <text evidence="1">The sequence shown here is derived from an EMBL/GenBank/DDBJ whole genome shotgun (WGS) entry which is preliminary data.</text>
</comment>
<dbReference type="Proteomes" id="UP000729402">
    <property type="component" value="Unassembled WGS sequence"/>
</dbReference>
<reference evidence="1" key="2">
    <citation type="submission" date="2021-02" db="EMBL/GenBank/DDBJ databases">
        <authorList>
            <person name="Kimball J.A."/>
            <person name="Haas M.W."/>
            <person name="Macchietto M."/>
            <person name="Kono T."/>
            <person name="Duquette J."/>
            <person name="Shao M."/>
        </authorList>
    </citation>
    <scope>NUCLEOTIDE SEQUENCE</scope>
    <source>
        <tissue evidence="1">Fresh leaf tissue</tissue>
    </source>
</reference>
<dbReference type="AlphaFoldDB" id="A0A8J5VHD9"/>
<organism evidence="1 2">
    <name type="scientific">Zizania palustris</name>
    <name type="common">Northern wild rice</name>
    <dbReference type="NCBI Taxonomy" id="103762"/>
    <lineage>
        <taxon>Eukaryota</taxon>
        <taxon>Viridiplantae</taxon>
        <taxon>Streptophyta</taxon>
        <taxon>Embryophyta</taxon>
        <taxon>Tracheophyta</taxon>
        <taxon>Spermatophyta</taxon>
        <taxon>Magnoliopsida</taxon>
        <taxon>Liliopsida</taxon>
        <taxon>Poales</taxon>
        <taxon>Poaceae</taxon>
        <taxon>BOP clade</taxon>
        <taxon>Oryzoideae</taxon>
        <taxon>Oryzeae</taxon>
        <taxon>Zizaniinae</taxon>
        <taxon>Zizania</taxon>
    </lineage>
</organism>
<gene>
    <name evidence="1" type="ORF">GUJ93_ZPchr0008g11514</name>
</gene>
<proteinExistence type="predicted"/>
<keyword evidence="2" id="KW-1185">Reference proteome</keyword>
<dbReference type="EMBL" id="JAAALK010000290">
    <property type="protein sequence ID" value="KAG8047433.1"/>
    <property type="molecule type" value="Genomic_DNA"/>
</dbReference>
<evidence type="ECO:0000313" key="1">
    <source>
        <dbReference type="EMBL" id="KAG8047433.1"/>
    </source>
</evidence>
<reference evidence="1" key="1">
    <citation type="journal article" date="2021" name="bioRxiv">
        <title>Whole Genome Assembly and Annotation of Northern Wild Rice, Zizania palustris L., Supports a Whole Genome Duplication in the Zizania Genus.</title>
        <authorList>
            <person name="Haas M."/>
            <person name="Kono T."/>
            <person name="Macchietto M."/>
            <person name="Millas R."/>
            <person name="McGilp L."/>
            <person name="Shao M."/>
            <person name="Duquette J."/>
            <person name="Hirsch C.N."/>
            <person name="Kimball J."/>
        </authorList>
    </citation>
    <scope>NUCLEOTIDE SEQUENCE</scope>
    <source>
        <tissue evidence="1">Fresh leaf tissue</tissue>
    </source>
</reference>
<protein>
    <submittedName>
        <fullName evidence="1">Uncharacterized protein</fullName>
    </submittedName>
</protein>
<accession>A0A8J5VHD9</accession>
<evidence type="ECO:0000313" key="2">
    <source>
        <dbReference type="Proteomes" id="UP000729402"/>
    </source>
</evidence>
<sequence>MMRQCGLVRPTPARHAVMRRYNDVRRCGSWCRGGVQRRGIDGGASRRSIDEGDVASALFRSGEMRRPVEARYAAGGREGGG</sequence>